<dbReference type="OrthoDB" id="71407at2759"/>
<dbReference type="Gene3D" id="1.10.260.100">
    <property type="match status" value="2"/>
</dbReference>
<organism evidence="2 3">
    <name type="scientific">Lingula anatina</name>
    <name type="common">Brachiopod</name>
    <name type="synonym">Lingula unguis</name>
    <dbReference type="NCBI Taxonomy" id="7574"/>
    <lineage>
        <taxon>Eukaryota</taxon>
        <taxon>Metazoa</taxon>
        <taxon>Spiralia</taxon>
        <taxon>Lophotrochozoa</taxon>
        <taxon>Brachiopoda</taxon>
        <taxon>Linguliformea</taxon>
        <taxon>Lingulata</taxon>
        <taxon>Lingulida</taxon>
        <taxon>Linguloidea</taxon>
        <taxon>Lingulidae</taxon>
        <taxon>Lingula</taxon>
    </lineage>
</organism>
<reference evidence="3" key="1">
    <citation type="submission" date="2025-08" db="UniProtKB">
        <authorList>
            <consortium name="RefSeq"/>
        </authorList>
    </citation>
    <scope>IDENTIFICATION</scope>
    <source>
        <tissue evidence="3">Gonads</tissue>
    </source>
</reference>
<gene>
    <name evidence="3" type="primary">LOC106172003</name>
</gene>
<sequence length="325" mass="36631">MAEDDDVPPLEDMSELLQRVDELREFKSKSNTAQIQPNVLSQREQIIEKENIHKSNQKKPETNAFGHASSHEKKSVSKDAGGFGGFKKGFLFGGSPDTKSKPKQSTTNDSKTVNNDTTNDSIPYLKPKETKEKEYEIPEVQTAMKSAESLLQNKDWITDDLLGKVENNEVLFKRLSDPSFTKALTEFQTNPQAAMLKYKDNQEVQQFFKEFCGLLGDHFSNMPDGQPQKPKTDTISTTMPSQGADISVRSSTNPNQPTAADEKKMQEILSDPEIRFVLLDPFIQQLFETLRKDPEKGQRMLSTAQPAQQEKIQKLVDAGLLAFQR</sequence>
<dbReference type="KEGG" id="lak:106172003"/>
<dbReference type="AlphaFoldDB" id="A0A1S3JC95"/>
<dbReference type="GeneID" id="106172003"/>
<evidence type="ECO:0000256" key="1">
    <source>
        <dbReference type="SAM" id="MobiDB-lite"/>
    </source>
</evidence>
<dbReference type="InParanoid" id="A0A1S3JC95"/>
<dbReference type="OMA" id="ELMSEYM"/>
<feature type="region of interest" description="Disordered" evidence="1">
    <location>
        <begin position="224"/>
        <end position="263"/>
    </location>
</feature>
<feature type="compositionally biased region" description="Polar residues" evidence="1">
    <location>
        <begin position="29"/>
        <end position="44"/>
    </location>
</feature>
<dbReference type="STRING" id="7574.A0A1S3JC95"/>
<protein>
    <submittedName>
        <fullName evidence="3">Uncharacterized protein LOC106172003</fullName>
    </submittedName>
</protein>
<evidence type="ECO:0000313" key="3">
    <source>
        <dbReference type="RefSeq" id="XP_013408030.1"/>
    </source>
</evidence>
<keyword evidence="2" id="KW-1185">Reference proteome</keyword>
<proteinExistence type="predicted"/>
<name>A0A1S3JC95_LINAN</name>
<feature type="compositionally biased region" description="Basic and acidic residues" evidence="1">
    <location>
        <begin position="45"/>
        <end position="61"/>
    </location>
</feature>
<feature type="compositionally biased region" description="Polar residues" evidence="1">
    <location>
        <begin position="103"/>
        <end position="121"/>
    </location>
</feature>
<evidence type="ECO:0000313" key="2">
    <source>
        <dbReference type="Proteomes" id="UP000085678"/>
    </source>
</evidence>
<feature type="compositionally biased region" description="Polar residues" evidence="1">
    <location>
        <begin position="248"/>
        <end position="258"/>
    </location>
</feature>
<feature type="region of interest" description="Disordered" evidence="1">
    <location>
        <begin position="28"/>
        <end position="133"/>
    </location>
</feature>
<dbReference type="Proteomes" id="UP000085678">
    <property type="component" value="Unplaced"/>
</dbReference>
<dbReference type="RefSeq" id="XP_013408030.1">
    <property type="nucleotide sequence ID" value="XM_013552576.1"/>
</dbReference>
<accession>A0A1S3JC95</accession>